<gene>
    <name evidence="1" type="ORF">SAMN05421797_1098</name>
</gene>
<proteinExistence type="predicted"/>
<evidence type="ECO:0000313" key="1">
    <source>
        <dbReference type="EMBL" id="SIR26922.1"/>
    </source>
</evidence>
<protein>
    <submittedName>
        <fullName evidence="1">Uncharacterized protein</fullName>
    </submittedName>
</protein>
<name>A0A1N6ZJ56_9FLAO</name>
<keyword evidence="2" id="KW-1185">Reference proteome</keyword>
<dbReference type="STRING" id="228959.SAMN05421797_1098"/>
<dbReference type="OrthoDB" id="1494948at2"/>
<sequence length="75" mass="8951">MKNQEKFQHYLRDLVYIIKEQQAELKAENKNDDFHSGIEFGYHSIIDLIENQADAFQIKTSEFGFNDFEEFTKKS</sequence>
<reference evidence="2" key="1">
    <citation type="submission" date="2017-01" db="EMBL/GenBank/DDBJ databases">
        <authorList>
            <person name="Varghese N."/>
            <person name="Submissions S."/>
        </authorList>
    </citation>
    <scope>NUCLEOTIDE SEQUENCE [LARGE SCALE GENOMIC DNA]</scope>
    <source>
        <strain evidence="2">DSM 15366</strain>
    </source>
</reference>
<evidence type="ECO:0000313" key="2">
    <source>
        <dbReference type="Proteomes" id="UP000186953"/>
    </source>
</evidence>
<dbReference type="Proteomes" id="UP000186953">
    <property type="component" value="Unassembled WGS sequence"/>
</dbReference>
<organism evidence="1 2">
    <name type="scientific">Maribacter ulvicola</name>
    <dbReference type="NCBI Taxonomy" id="228959"/>
    <lineage>
        <taxon>Bacteria</taxon>
        <taxon>Pseudomonadati</taxon>
        <taxon>Bacteroidota</taxon>
        <taxon>Flavobacteriia</taxon>
        <taxon>Flavobacteriales</taxon>
        <taxon>Flavobacteriaceae</taxon>
        <taxon>Maribacter</taxon>
    </lineage>
</organism>
<dbReference type="EMBL" id="FTMA01000009">
    <property type="protein sequence ID" value="SIR26922.1"/>
    <property type="molecule type" value="Genomic_DNA"/>
</dbReference>
<dbReference type="RefSeq" id="WP_076550614.1">
    <property type="nucleotide sequence ID" value="NZ_FTMA01000009.1"/>
</dbReference>
<accession>A0A1N6ZJ56</accession>
<dbReference type="AlphaFoldDB" id="A0A1N6ZJ56"/>